<sequence>MIFKKLGIIFLVFYILLLLFEVLLELMIFYKSGVFKWSKQNFLSPLSTAIGVTFVQIILHRMYPNRK</sequence>
<evidence type="ECO:0000313" key="2">
    <source>
        <dbReference type="EMBL" id="PJG84412.1"/>
    </source>
</evidence>
<dbReference type="Proteomes" id="UP000229329">
    <property type="component" value="Unassembled WGS sequence"/>
</dbReference>
<dbReference type="EMBL" id="PHHA01000033">
    <property type="protein sequence ID" value="PJG84412.1"/>
    <property type="molecule type" value="Genomic_DNA"/>
</dbReference>
<organism evidence="2 3">
    <name type="scientific">Conservatibacter flavescens</name>
    <dbReference type="NCBI Taxonomy" id="28161"/>
    <lineage>
        <taxon>Bacteria</taxon>
        <taxon>Pseudomonadati</taxon>
        <taxon>Pseudomonadota</taxon>
        <taxon>Gammaproteobacteria</taxon>
        <taxon>Pasteurellales</taxon>
        <taxon>Pasteurellaceae</taxon>
        <taxon>Conservatibacter</taxon>
    </lineage>
</organism>
<gene>
    <name evidence="2" type="ORF">CVP05_11460</name>
</gene>
<evidence type="ECO:0000256" key="1">
    <source>
        <dbReference type="SAM" id="Phobius"/>
    </source>
</evidence>
<keyword evidence="1" id="KW-0812">Transmembrane</keyword>
<keyword evidence="1" id="KW-1133">Transmembrane helix</keyword>
<evidence type="ECO:0000313" key="3">
    <source>
        <dbReference type="Proteomes" id="UP000229329"/>
    </source>
</evidence>
<protein>
    <submittedName>
        <fullName evidence="2">Uncharacterized protein</fullName>
    </submittedName>
</protein>
<accession>A0A2M8RZT8</accession>
<proteinExistence type="predicted"/>
<keyword evidence="1" id="KW-0472">Membrane</keyword>
<keyword evidence="3" id="KW-1185">Reference proteome</keyword>
<feature type="transmembrane region" description="Helical" evidence="1">
    <location>
        <begin position="42"/>
        <end position="59"/>
    </location>
</feature>
<name>A0A2M8RZT8_9PAST</name>
<feature type="transmembrane region" description="Helical" evidence="1">
    <location>
        <begin position="7"/>
        <end position="30"/>
    </location>
</feature>
<comment type="caution">
    <text evidence="2">The sequence shown here is derived from an EMBL/GenBank/DDBJ whole genome shotgun (WGS) entry which is preliminary data.</text>
</comment>
<dbReference type="AlphaFoldDB" id="A0A2M8RZT8"/>
<reference evidence="2 3" key="1">
    <citation type="submission" date="2017-11" db="EMBL/GenBank/DDBJ databases">
        <title>Reclassification of Bisgaard taxon 7 as Conservatibacter flavescens gen. nov., sp. nov.</title>
        <authorList>
            <person name="Christensen H."/>
        </authorList>
    </citation>
    <scope>NUCLEOTIDE SEQUENCE [LARGE SCALE GENOMIC DNA]</scope>
    <source>
        <strain evidence="2 3">7_4</strain>
    </source>
</reference>